<dbReference type="STRING" id="1233.SAMN05216387_101239"/>
<protein>
    <recommendedName>
        <fullName evidence="1">Glycosyltransferase 61 catalytic domain-containing protein</fullName>
    </recommendedName>
</protein>
<dbReference type="OrthoDB" id="8536760at2"/>
<dbReference type="AlphaFoldDB" id="A0A1H7GCG5"/>
<dbReference type="InterPro" id="IPR049625">
    <property type="entry name" value="Glyco_transf_61_cat"/>
</dbReference>
<dbReference type="EMBL" id="FOBH01000001">
    <property type="protein sequence ID" value="SEK35811.1"/>
    <property type="molecule type" value="Genomic_DNA"/>
</dbReference>
<dbReference type="RefSeq" id="WP_090826138.1">
    <property type="nucleotide sequence ID" value="NZ_FOBH01000001.1"/>
</dbReference>
<feature type="domain" description="Glycosyltransferase 61 catalytic" evidence="1">
    <location>
        <begin position="140"/>
        <end position="331"/>
    </location>
</feature>
<dbReference type="Proteomes" id="UP000198620">
    <property type="component" value="Unassembled WGS sequence"/>
</dbReference>
<dbReference type="Pfam" id="PF04577">
    <property type="entry name" value="Glyco_transf_61"/>
    <property type="match status" value="1"/>
</dbReference>
<evidence type="ECO:0000313" key="2">
    <source>
        <dbReference type="EMBL" id="SEK35811.1"/>
    </source>
</evidence>
<proteinExistence type="predicted"/>
<keyword evidence="3" id="KW-1185">Reference proteome</keyword>
<sequence>MTDNTSSYMLIPWSAFRDTQLLSRMSFSPAQFIDIPGPRFVNKRRSDKLDEVDTLKLEMPKLEVTEVRDGIVVGGTDFTLSGETAIFPDAFVPSRDTCPAEVFGVASIDRHKALMRLYLTHQPKKVNFAAALLGQSATNYAHWLTEILPKLLVLDAFAEFDNAPLLLDHGLHPNILESVSILNTKHRNVIMVGRWEPVRVDRLLYISQPGYEPYIPHGLSAKGLTGIVNTFSSPALNILRDTASRVTGKSGQAGAKKLYIRRSKSSGNLRGIINSDVIEGLVRVKGFQVVEPSSLTFFEQVVACKQAEIIVAPIGAALANMIFSPAGCKVIALAPYYEEASYYYYSNLAGVLGHEFYYILGRQINKNGHPMHREYSIDPSELEMAITSLLSNRSPLYKPNVDRELRK</sequence>
<reference evidence="2 3" key="1">
    <citation type="submission" date="2016-10" db="EMBL/GenBank/DDBJ databases">
        <authorList>
            <person name="de Groot N.N."/>
        </authorList>
    </citation>
    <scope>NUCLEOTIDE SEQUENCE [LARGE SCALE GENOMIC DNA]</scope>
    <source>
        <strain evidence="2 3">Nv1</strain>
    </source>
</reference>
<gene>
    <name evidence="2" type="ORF">SAMN05216387_101239</name>
</gene>
<name>A0A1H7GCG5_9PROT</name>
<dbReference type="GO" id="GO:0016757">
    <property type="term" value="F:glycosyltransferase activity"/>
    <property type="evidence" value="ECO:0007669"/>
    <property type="project" value="InterPro"/>
</dbReference>
<organism evidence="2 3">
    <name type="scientific">Nitrosovibrio tenuis</name>
    <dbReference type="NCBI Taxonomy" id="1233"/>
    <lineage>
        <taxon>Bacteria</taxon>
        <taxon>Pseudomonadati</taxon>
        <taxon>Pseudomonadota</taxon>
        <taxon>Betaproteobacteria</taxon>
        <taxon>Nitrosomonadales</taxon>
        <taxon>Nitrosomonadaceae</taxon>
        <taxon>Nitrosovibrio</taxon>
    </lineage>
</organism>
<evidence type="ECO:0000313" key="3">
    <source>
        <dbReference type="Proteomes" id="UP000198620"/>
    </source>
</evidence>
<accession>A0A1H7GCG5</accession>
<evidence type="ECO:0000259" key="1">
    <source>
        <dbReference type="Pfam" id="PF04577"/>
    </source>
</evidence>